<evidence type="ECO:0000313" key="2">
    <source>
        <dbReference type="Proteomes" id="UP000831068"/>
    </source>
</evidence>
<dbReference type="CDD" id="cd06223">
    <property type="entry name" value="PRTases_typeI"/>
    <property type="match status" value="1"/>
</dbReference>
<dbReference type="Proteomes" id="UP000831068">
    <property type="component" value="Chromosome"/>
</dbReference>
<dbReference type="RefSeq" id="WP_123865328.1">
    <property type="nucleotide sequence ID" value="NZ_CP094529.1"/>
</dbReference>
<reference evidence="1 2" key="1">
    <citation type="submission" date="2022-03" db="EMBL/GenBank/DDBJ databases">
        <title>Chryseobacterium sp. isolated from the Andong Sikhe.</title>
        <authorList>
            <person name="Won M."/>
            <person name="Kim S.-J."/>
            <person name="Kwon S.-W."/>
        </authorList>
    </citation>
    <scope>NUCLEOTIDE SEQUENCE [LARGE SCALE GENOMIC DNA]</scope>
    <source>
        <strain evidence="1 2">ADR-1</strain>
    </source>
</reference>
<name>A0ABY4BIE9_9FLAO</name>
<keyword evidence="2" id="KW-1185">Reference proteome</keyword>
<dbReference type="InterPro" id="IPR029057">
    <property type="entry name" value="PRTase-like"/>
</dbReference>
<dbReference type="EMBL" id="CP094529">
    <property type="protein sequence ID" value="UOE37486.1"/>
    <property type="molecule type" value="Genomic_DNA"/>
</dbReference>
<evidence type="ECO:0000313" key="1">
    <source>
        <dbReference type="EMBL" id="UOE37486.1"/>
    </source>
</evidence>
<accession>A0ABY4BIE9</accession>
<protein>
    <submittedName>
        <fullName evidence="1">Phosphoribosyltransferase</fullName>
    </submittedName>
</protein>
<dbReference type="InterPro" id="IPR000836">
    <property type="entry name" value="PRTase_dom"/>
</dbReference>
<keyword evidence="1" id="KW-0808">Transferase</keyword>
<dbReference type="Gene3D" id="3.40.50.2020">
    <property type="match status" value="1"/>
</dbReference>
<keyword evidence="1" id="KW-0328">Glycosyltransferase</keyword>
<proteinExistence type="predicted"/>
<dbReference type="GeneID" id="78302080"/>
<dbReference type="GO" id="GO:0016757">
    <property type="term" value="F:glycosyltransferase activity"/>
    <property type="evidence" value="ECO:0007669"/>
    <property type="project" value="UniProtKB-KW"/>
</dbReference>
<gene>
    <name evidence="1" type="ORF">MTP08_10450</name>
</gene>
<organism evidence="1 2">
    <name type="scientific">Chryseobacterium oryzae</name>
    <dbReference type="NCBI Taxonomy" id="2929799"/>
    <lineage>
        <taxon>Bacteria</taxon>
        <taxon>Pseudomonadati</taxon>
        <taxon>Bacteroidota</taxon>
        <taxon>Flavobacteriia</taxon>
        <taxon>Flavobacteriales</taxon>
        <taxon>Weeksellaceae</taxon>
        <taxon>Chryseobacterium group</taxon>
        <taxon>Chryseobacterium</taxon>
    </lineage>
</organism>
<sequence>MVRKTLGNRTFAGLLRTHAIPKSSGNFTAATRPTFETNLNSLSIQPQLVTEKNIIIVDDFLTLGRSTLAAALKVKKAFPDKEVKIFSAFRTRGNDLNVFVDPQQGTMSLNAAQNDVILPD</sequence>
<dbReference type="SUPFAM" id="SSF53271">
    <property type="entry name" value="PRTase-like"/>
    <property type="match status" value="1"/>
</dbReference>